<gene>
    <name evidence="1" type="ORF">O0236_002510</name>
</gene>
<protein>
    <submittedName>
        <fullName evidence="1">GNAT family N-acetyltransferase</fullName>
        <ecNumber evidence="1">2.3.-.-</ecNumber>
    </submittedName>
</protein>
<organism evidence="1 2">
    <name type="scientific">Lentilactobacillus terminaliae</name>
    <dbReference type="NCBI Taxonomy" id="3003483"/>
    <lineage>
        <taxon>Bacteria</taxon>
        <taxon>Bacillati</taxon>
        <taxon>Bacillota</taxon>
        <taxon>Bacilli</taxon>
        <taxon>Lactobacillales</taxon>
        <taxon>Lactobacillaceae</taxon>
        <taxon>Lentilactobacillus</taxon>
    </lineage>
</organism>
<keyword evidence="1" id="KW-0808">Transferase</keyword>
<name>A0ACD5DFZ3_9LACO</name>
<keyword evidence="2" id="KW-1185">Reference proteome</keyword>
<dbReference type="Proteomes" id="UP001149860">
    <property type="component" value="Chromosome"/>
</dbReference>
<evidence type="ECO:0000313" key="1">
    <source>
        <dbReference type="EMBL" id="XFD40207.1"/>
    </source>
</evidence>
<reference evidence="1" key="1">
    <citation type="submission" date="2024-08" db="EMBL/GenBank/DDBJ databases">
        <title>Lentilactobacillus sp. nov., isolated from tree bark.</title>
        <authorList>
            <person name="Phuengjayaem S."/>
            <person name="Tanasupawat S."/>
        </authorList>
    </citation>
    <scope>NUCLEOTIDE SEQUENCE</scope>
    <source>
        <strain evidence="1">SPB1-3</strain>
    </source>
</reference>
<dbReference type="EMBL" id="CP168151">
    <property type="protein sequence ID" value="XFD40207.1"/>
    <property type="molecule type" value="Genomic_DNA"/>
</dbReference>
<accession>A0ACD5DFZ3</accession>
<dbReference type="EC" id="2.3.-.-" evidence="1"/>
<keyword evidence="1" id="KW-0012">Acyltransferase</keyword>
<sequence length="167" mass="18854">MVAEFQFNNLLVRPMHDKDQEAVIALRSEKEIMAGLGESSGQYSQAEFLLELANSDEYVITSSAHVIGGVMLNEMAASDGEIDLTGREFSYYLSPLYWGQGIMTNVLKKLIDWILDDGIDHLQAEVFVNNQRSMNLLKRIGFTKDIELFDPISQKNKAIWSFSALNE</sequence>
<evidence type="ECO:0000313" key="2">
    <source>
        <dbReference type="Proteomes" id="UP001149860"/>
    </source>
</evidence>
<proteinExistence type="predicted"/>